<dbReference type="PANTHER" id="PTHR10127">
    <property type="entry name" value="DISCOIDIN, CUB, EGF, LAMININ , AND ZINC METALLOPROTEASE DOMAIN CONTAINING"/>
    <property type="match status" value="1"/>
</dbReference>
<evidence type="ECO:0000256" key="6">
    <source>
        <dbReference type="ARBA" id="ARBA00023049"/>
    </source>
</evidence>
<dbReference type="PANTHER" id="PTHR10127:SF780">
    <property type="entry name" value="METALLOENDOPEPTIDASE"/>
    <property type="match status" value="1"/>
</dbReference>
<dbReference type="CDD" id="cd04280">
    <property type="entry name" value="ZnMc_astacin_like"/>
    <property type="match status" value="1"/>
</dbReference>
<organism evidence="13 14">
    <name type="scientific">Orchesella cincta</name>
    <name type="common">Springtail</name>
    <name type="synonym">Podura cincta</name>
    <dbReference type="NCBI Taxonomy" id="48709"/>
    <lineage>
        <taxon>Eukaryota</taxon>
        <taxon>Metazoa</taxon>
        <taxon>Ecdysozoa</taxon>
        <taxon>Arthropoda</taxon>
        <taxon>Hexapoda</taxon>
        <taxon>Collembola</taxon>
        <taxon>Entomobryomorpha</taxon>
        <taxon>Entomobryoidea</taxon>
        <taxon>Orchesellidae</taxon>
        <taxon>Orchesellinae</taxon>
        <taxon>Orchesella</taxon>
    </lineage>
</organism>
<dbReference type="InterPro" id="IPR034035">
    <property type="entry name" value="Astacin-like_dom"/>
</dbReference>
<evidence type="ECO:0000256" key="11">
    <source>
        <dbReference type="RuleBase" id="RU361183"/>
    </source>
</evidence>
<keyword evidence="5 10" id="KW-0862">Zinc</keyword>
<evidence type="ECO:0000259" key="12">
    <source>
        <dbReference type="PROSITE" id="PS51864"/>
    </source>
</evidence>
<dbReference type="EMBL" id="LJIJ01002754">
    <property type="protein sequence ID" value="ODM89281.1"/>
    <property type="molecule type" value="Genomic_DNA"/>
</dbReference>
<protein>
    <recommendedName>
        <fullName evidence="11">Metalloendopeptidase</fullName>
        <ecNumber evidence="11">3.4.24.-</ecNumber>
    </recommendedName>
</protein>
<feature type="binding site" evidence="10">
    <location>
        <position position="125"/>
    </location>
    <ligand>
        <name>Zn(2+)</name>
        <dbReference type="ChEBI" id="CHEBI:29105"/>
        <note>catalytic</note>
    </ligand>
</feature>
<evidence type="ECO:0000256" key="7">
    <source>
        <dbReference type="ARBA" id="ARBA00023145"/>
    </source>
</evidence>
<feature type="active site" evidence="10">
    <location>
        <position position="122"/>
    </location>
</feature>
<dbReference type="Gene3D" id="3.40.390.10">
    <property type="entry name" value="Collagenase (Catalytic Domain)"/>
    <property type="match status" value="1"/>
</dbReference>
<evidence type="ECO:0000256" key="5">
    <source>
        <dbReference type="ARBA" id="ARBA00022833"/>
    </source>
</evidence>
<evidence type="ECO:0000256" key="3">
    <source>
        <dbReference type="ARBA" id="ARBA00022729"/>
    </source>
</evidence>
<dbReference type="Pfam" id="PF01400">
    <property type="entry name" value="Astacin"/>
    <property type="match status" value="1"/>
</dbReference>
<dbReference type="PROSITE" id="PS51864">
    <property type="entry name" value="ASTACIN"/>
    <property type="match status" value="1"/>
</dbReference>
<dbReference type="SMART" id="SM00235">
    <property type="entry name" value="ZnMc"/>
    <property type="match status" value="1"/>
</dbReference>
<proteinExistence type="predicted"/>
<dbReference type="Proteomes" id="UP000094527">
    <property type="component" value="Unassembled WGS sequence"/>
</dbReference>
<keyword evidence="8" id="KW-1015">Disulfide bond</keyword>
<evidence type="ECO:0000256" key="10">
    <source>
        <dbReference type="PROSITE-ProRule" id="PRU01211"/>
    </source>
</evidence>
<dbReference type="InterPro" id="IPR006026">
    <property type="entry name" value="Peptidase_Metallo"/>
</dbReference>
<name>A0A1D2M8M9_ORCCI</name>
<dbReference type="FunFam" id="3.40.390.10:FF:000015">
    <property type="entry name" value="Meprin A subunit"/>
    <property type="match status" value="1"/>
</dbReference>
<feature type="binding site" evidence="10">
    <location>
        <position position="131"/>
    </location>
    <ligand>
        <name>Zn(2+)</name>
        <dbReference type="ChEBI" id="CHEBI:29105"/>
        <note>catalytic</note>
    </ligand>
</feature>
<dbReference type="GO" id="GO:0008270">
    <property type="term" value="F:zinc ion binding"/>
    <property type="evidence" value="ECO:0007669"/>
    <property type="project" value="UniProtKB-UniRule"/>
</dbReference>
<dbReference type="GO" id="GO:0004222">
    <property type="term" value="F:metalloendopeptidase activity"/>
    <property type="evidence" value="ECO:0007669"/>
    <property type="project" value="UniProtKB-UniRule"/>
</dbReference>
<comment type="caution">
    <text evidence="10">Lacks conserved residue(s) required for the propagation of feature annotation.</text>
</comment>
<dbReference type="OMA" id="HIHNFRK"/>
<evidence type="ECO:0000256" key="4">
    <source>
        <dbReference type="ARBA" id="ARBA00022801"/>
    </source>
</evidence>
<evidence type="ECO:0000256" key="8">
    <source>
        <dbReference type="ARBA" id="ARBA00023157"/>
    </source>
</evidence>
<dbReference type="InterPro" id="IPR001506">
    <property type="entry name" value="Peptidase_M12A"/>
</dbReference>
<dbReference type="SUPFAM" id="SSF55486">
    <property type="entry name" value="Metalloproteases ('zincins'), catalytic domain"/>
    <property type="match status" value="1"/>
</dbReference>
<keyword evidence="6 10" id="KW-0482">Metalloprotease</keyword>
<evidence type="ECO:0000313" key="14">
    <source>
        <dbReference type="Proteomes" id="UP000094527"/>
    </source>
</evidence>
<dbReference type="OrthoDB" id="291007at2759"/>
<keyword evidence="9" id="KW-0325">Glycoprotein</keyword>
<gene>
    <name evidence="13" type="ORF">Ocin01_17401</name>
</gene>
<feature type="domain" description="Peptidase M12A" evidence="12">
    <location>
        <begin position="24"/>
        <end position="223"/>
    </location>
</feature>
<evidence type="ECO:0000256" key="1">
    <source>
        <dbReference type="ARBA" id="ARBA00022670"/>
    </source>
</evidence>
<evidence type="ECO:0000256" key="9">
    <source>
        <dbReference type="ARBA" id="ARBA00023180"/>
    </source>
</evidence>
<comment type="caution">
    <text evidence="13">The sequence shown here is derived from an EMBL/GenBank/DDBJ whole genome shotgun (WGS) entry which is preliminary data.</text>
</comment>
<keyword evidence="1 10" id="KW-0645">Protease</keyword>
<reference evidence="13 14" key="1">
    <citation type="journal article" date="2016" name="Genome Biol. Evol.">
        <title>Gene Family Evolution Reflects Adaptation to Soil Environmental Stressors in the Genome of the Collembolan Orchesella cincta.</title>
        <authorList>
            <person name="Faddeeva-Vakhrusheva A."/>
            <person name="Derks M.F."/>
            <person name="Anvar S.Y."/>
            <person name="Agamennone V."/>
            <person name="Suring W."/>
            <person name="Smit S."/>
            <person name="van Straalen N.M."/>
            <person name="Roelofs D."/>
        </authorList>
    </citation>
    <scope>NUCLEOTIDE SEQUENCE [LARGE SCALE GENOMIC DNA]</scope>
    <source>
        <tissue evidence="13">Mixed pool</tissue>
    </source>
</reference>
<dbReference type="EC" id="3.4.24.-" evidence="11"/>
<accession>A0A1D2M8M9</accession>
<evidence type="ECO:0000256" key="2">
    <source>
        <dbReference type="ARBA" id="ARBA00022723"/>
    </source>
</evidence>
<keyword evidence="4 10" id="KW-0378">Hydrolase</keyword>
<keyword evidence="7" id="KW-0865">Zymogen</keyword>
<feature type="binding site" evidence="10">
    <location>
        <position position="121"/>
    </location>
    <ligand>
        <name>Zn(2+)</name>
        <dbReference type="ChEBI" id="CHEBI:29105"/>
        <note>catalytic</note>
    </ligand>
</feature>
<keyword evidence="3" id="KW-0732">Signal</keyword>
<comment type="cofactor">
    <cofactor evidence="10 11">
        <name>Zn(2+)</name>
        <dbReference type="ChEBI" id="CHEBI:29105"/>
    </cofactor>
    <text evidence="10 11">Binds 1 zinc ion per subunit.</text>
</comment>
<keyword evidence="14" id="KW-1185">Reference proteome</keyword>
<sequence>MKNPMLGEYFEGDMRFAKGYDIKSGIIGSRYRWPNNTVPYIISSSFSTDEEEIVLGALAEISEKTCIRFVQRFSQRDYVSIVRGKPNSGCWSYIGKIGGGQLLNLQAGPRPHCIYHGTVVHEMTHALGFHHEQSRTDRDDYVNILWNNIIPKFKHNFNKYSSSQVDSQEMPYDYSSIMHYDAYAFALNTSKPTIVPKSDVQIGQKKGLSALDTEKLKTMYRCKTPKFPYTN</sequence>
<dbReference type="InterPro" id="IPR024079">
    <property type="entry name" value="MetalloPept_cat_dom_sf"/>
</dbReference>
<dbReference type="PRINTS" id="PR00480">
    <property type="entry name" value="ASTACIN"/>
</dbReference>
<evidence type="ECO:0000313" key="13">
    <source>
        <dbReference type="EMBL" id="ODM89281.1"/>
    </source>
</evidence>
<keyword evidence="2 10" id="KW-0479">Metal-binding</keyword>
<dbReference type="STRING" id="48709.A0A1D2M8M9"/>
<dbReference type="GO" id="GO:0006508">
    <property type="term" value="P:proteolysis"/>
    <property type="evidence" value="ECO:0007669"/>
    <property type="project" value="UniProtKB-KW"/>
</dbReference>
<dbReference type="AlphaFoldDB" id="A0A1D2M8M9"/>